<name>A0AAV2JHJ9_KNICA</name>
<sequence length="176" mass="18984">MKASMTLLLTSPPSPPKNNFFPLELILQKLIKPLRCAASLLCPHKGKVERHGGFLEITNIVCQMTVGSTTTLVSGVEARGVRGRGAEGAAYCCCGAGGRSTIFQKGLWEVSSSATSAASWSVESQTRSPQLECQSVPVELQHEPPAKREPSREERSVRLGHRASAEQCKRSSTPHN</sequence>
<organism evidence="2 3">
    <name type="scientific">Knipowitschia caucasica</name>
    <name type="common">Caucasian dwarf goby</name>
    <name type="synonym">Pomatoschistus caucasicus</name>
    <dbReference type="NCBI Taxonomy" id="637954"/>
    <lineage>
        <taxon>Eukaryota</taxon>
        <taxon>Metazoa</taxon>
        <taxon>Chordata</taxon>
        <taxon>Craniata</taxon>
        <taxon>Vertebrata</taxon>
        <taxon>Euteleostomi</taxon>
        <taxon>Actinopterygii</taxon>
        <taxon>Neopterygii</taxon>
        <taxon>Teleostei</taxon>
        <taxon>Neoteleostei</taxon>
        <taxon>Acanthomorphata</taxon>
        <taxon>Gobiaria</taxon>
        <taxon>Gobiiformes</taxon>
        <taxon>Gobioidei</taxon>
        <taxon>Gobiidae</taxon>
        <taxon>Gobiinae</taxon>
        <taxon>Knipowitschia</taxon>
    </lineage>
</organism>
<reference evidence="2 3" key="1">
    <citation type="submission" date="2024-04" db="EMBL/GenBank/DDBJ databases">
        <authorList>
            <person name="Waldvogel A.-M."/>
            <person name="Schoenle A."/>
        </authorList>
    </citation>
    <scope>NUCLEOTIDE SEQUENCE [LARGE SCALE GENOMIC DNA]</scope>
</reference>
<protein>
    <submittedName>
        <fullName evidence="2">Uncharacterized protein</fullName>
    </submittedName>
</protein>
<dbReference type="AlphaFoldDB" id="A0AAV2JHJ9"/>
<evidence type="ECO:0000313" key="3">
    <source>
        <dbReference type="Proteomes" id="UP001497482"/>
    </source>
</evidence>
<evidence type="ECO:0000256" key="1">
    <source>
        <dbReference type="SAM" id="MobiDB-lite"/>
    </source>
</evidence>
<dbReference type="Proteomes" id="UP001497482">
    <property type="component" value="Chromosome 12"/>
</dbReference>
<feature type="compositionally biased region" description="Basic and acidic residues" evidence="1">
    <location>
        <begin position="140"/>
        <end position="169"/>
    </location>
</feature>
<proteinExistence type="predicted"/>
<feature type="region of interest" description="Disordered" evidence="1">
    <location>
        <begin position="128"/>
        <end position="176"/>
    </location>
</feature>
<gene>
    <name evidence="2" type="ORF">KC01_LOCUS7354</name>
</gene>
<keyword evidence="3" id="KW-1185">Reference proteome</keyword>
<accession>A0AAV2JHJ9</accession>
<dbReference type="EMBL" id="OZ035834">
    <property type="protein sequence ID" value="CAL1575876.1"/>
    <property type="molecule type" value="Genomic_DNA"/>
</dbReference>
<evidence type="ECO:0000313" key="2">
    <source>
        <dbReference type="EMBL" id="CAL1575876.1"/>
    </source>
</evidence>